<reference evidence="2 3" key="1">
    <citation type="submission" date="2022-12" db="EMBL/GenBank/DDBJ databases">
        <title>Chromosome-scale assembly of the Ensete ventricosum genome.</title>
        <authorList>
            <person name="Dussert Y."/>
            <person name="Stocks J."/>
            <person name="Wendawek A."/>
            <person name="Woldeyes F."/>
            <person name="Nichols R.A."/>
            <person name="Borrell J.S."/>
        </authorList>
    </citation>
    <scope>NUCLEOTIDE SEQUENCE [LARGE SCALE GENOMIC DNA]</scope>
    <source>
        <strain evidence="3">cv. Maze</strain>
        <tissue evidence="2">Seeds</tissue>
    </source>
</reference>
<feature type="transmembrane region" description="Helical" evidence="1">
    <location>
        <begin position="70"/>
        <end position="92"/>
    </location>
</feature>
<evidence type="ECO:0000256" key="1">
    <source>
        <dbReference type="SAM" id="Phobius"/>
    </source>
</evidence>
<keyword evidence="3" id="KW-1185">Reference proteome</keyword>
<organism evidence="2 3">
    <name type="scientific">Ensete ventricosum</name>
    <name type="common">Abyssinian banana</name>
    <name type="synonym">Musa ensete</name>
    <dbReference type="NCBI Taxonomy" id="4639"/>
    <lineage>
        <taxon>Eukaryota</taxon>
        <taxon>Viridiplantae</taxon>
        <taxon>Streptophyta</taxon>
        <taxon>Embryophyta</taxon>
        <taxon>Tracheophyta</taxon>
        <taxon>Spermatophyta</taxon>
        <taxon>Magnoliopsida</taxon>
        <taxon>Liliopsida</taxon>
        <taxon>Zingiberales</taxon>
        <taxon>Musaceae</taxon>
        <taxon>Ensete</taxon>
    </lineage>
</organism>
<dbReference type="Proteomes" id="UP001222027">
    <property type="component" value="Unassembled WGS sequence"/>
</dbReference>
<name>A0AAV8P3L7_ENSVE</name>
<keyword evidence="1" id="KW-0472">Membrane</keyword>
<dbReference type="EMBL" id="JAQQAF010000008">
    <property type="protein sequence ID" value="KAJ8464281.1"/>
    <property type="molecule type" value="Genomic_DNA"/>
</dbReference>
<evidence type="ECO:0000313" key="3">
    <source>
        <dbReference type="Proteomes" id="UP001222027"/>
    </source>
</evidence>
<protein>
    <submittedName>
        <fullName evidence="2">Uncharacterized protein</fullName>
    </submittedName>
</protein>
<sequence>MQYGILFDNILIASNEKKAEDAAASASSDVLSDFQKKVFDVLYKIVDIPFLEAYKNQIIDVIEKAEKQPILTIGDLVSIIVVVATAILRLLFGRKKPQAPASPTTELRTWKQCLVKFSQGTLPPSVSSPLHHLRQPIARVEGHRDRHIHPLMLTAAWLMEPRRNQGVARMKATAISTTMATPVHPYTNHQ</sequence>
<evidence type="ECO:0000313" key="2">
    <source>
        <dbReference type="EMBL" id="KAJ8464281.1"/>
    </source>
</evidence>
<dbReference type="AlphaFoldDB" id="A0AAV8P3L7"/>
<proteinExistence type="predicted"/>
<gene>
    <name evidence="2" type="ORF">OPV22_026833</name>
</gene>
<keyword evidence="1" id="KW-0812">Transmembrane</keyword>
<comment type="caution">
    <text evidence="2">The sequence shown here is derived from an EMBL/GenBank/DDBJ whole genome shotgun (WGS) entry which is preliminary data.</text>
</comment>
<accession>A0AAV8P3L7</accession>
<keyword evidence="1" id="KW-1133">Transmembrane helix</keyword>